<protein>
    <submittedName>
        <fullName evidence="3">DUF4189 domain-containing protein</fullName>
    </submittedName>
</protein>
<gene>
    <name evidence="3" type="ORF">D7Y33_05480</name>
</gene>
<proteinExistence type="predicted"/>
<feature type="domain" description="DUF4189" evidence="2">
    <location>
        <begin position="73"/>
        <end position="172"/>
    </location>
</feature>
<reference evidence="3" key="2">
    <citation type="journal article" date="2020" name="Front. Microbiol.">
        <title>Genetic Variants of the DSF Quorum Sensing System in Stenotrophomonas maltophilia Influence Virulence and Resistance Phenotypes Among Genotypically Diverse Clinical Isolates.</title>
        <authorList>
            <person name="Yero D."/>
            <person name="Huedo P."/>
            <person name="Conchillo-Sole O."/>
            <person name="Martinez-Servat S."/>
            <person name="Mamat U."/>
            <person name="Coves X."/>
            <person name="Llanas F."/>
            <person name="Roca I."/>
            <person name="Vila J."/>
            <person name="Schaible U.E."/>
            <person name="Daura X."/>
            <person name="Gibert I."/>
        </authorList>
    </citation>
    <scope>NUCLEOTIDE SEQUENCE</scope>
    <source>
        <strain evidence="3">OG156</strain>
    </source>
</reference>
<dbReference type="AlphaFoldDB" id="A0A2J0SMY0"/>
<evidence type="ECO:0000313" key="3">
    <source>
        <dbReference type="EMBL" id="MBA0310471.1"/>
    </source>
</evidence>
<dbReference type="Proteomes" id="UP000822271">
    <property type="component" value="Unassembled WGS sequence"/>
</dbReference>
<dbReference type="InterPro" id="IPR025240">
    <property type="entry name" value="DUF4189"/>
</dbReference>
<name>A0A2J0SMY0_STEMA</name>
<dbReference type="Pfam" id="PF13827">
    <property type="entry name" value="DUF4189"/>
    <property type="match status" value="1"/>
</dbReference>
<reference evidence="3" key="1">
    <citation type="submission" date="2018-09" db="EMBL/GenBank/DDBJ databases">
        <authorList>
            <person name="Groschel M."/>
            <person name="Kohl T."/>
            <person name="Conchillo-Sole O."/>
            <person name="Mamat U."/>
            <person name="Yero D."/>
            <person name="Niemann S."/>
            <person name="Daura X."/>
            <person name="Gibert I."/>
        </authorList>
    </citation>
    <scope>NUCLEOTIDE SEQUENCE</scope>
    <source>
        <strain evidence="3">OG156</strain>
    </source>
</reference>
<accession>A0A2J0SMY0</accession>
<organism evidence="3 4">
    <name type="scientific">Stenotrophomonas maltophilia</name>
    <name type="common">Pseudomonas maltophilia</name>
    <name type="synonym">Xanthomonas maltophilia</name>
    <dbReference type="NCBI Taxonomy" id="40324"/>
    <lineage>
        <taxon>Bacteria</taxon>
        <taxon>Pseudomonadati</taxon>
        <taxon>Pseudomonadota</taxon>
        <taxon>Gammaproteobacteria</taxon>
        <taxon>Lysobacterales</taxon>
        <taxon>Lysobacteraceae</taxon>
        <taxon>Stenotrophomonas</taxon>
        <taxon>Stenotrophomonas maltophilia group</taxon>
    </lineage>
</organism>
<dbReference type="EMBL" id="RAUE01000010">
    <property type="protein sequence ID" value="MBA0310471.1"/>
    <property type="molecule type" value="Genomic_DNA"/>
</dbReference>
<evidence type="ECO:0000313" key="4">
    <source>
        <dbReference type="Proteomes" id="UP000822271"/>
    </source>
</evidence>
<feature type="chain" id="PRO_5043156055" evidence="1">
    <location>
        <begin position="32"/>
        <end position="180"/>
    </location>
</feature>
<evidence type="ECO:0000259" key="2">
    <source>
        <dbReference type="Pfam" id="PF13827"/>
    </source>
</evidence>
<dbReference type="RefSeq" id="WP_080355028.1">
    <property type="nucleotide sequence ID" value="NZ_CP154630.1"/>
</dbReference>
<keyword evidence="1" id="KW-0732">Signal</keyword>
<evidence type="ECO:0000256" key="1">
    <source>
        <dbReference type="SAM" id="SignalP"/>
    </source>
</evidence>
<comment type="caution">
    <text evidence="3">The sequence shown here is derived from an EMBL/GenBank/DDBJ whole genome shotgun (WGS) entry which is preliminary data.</text>
</comment>
<sequence length="180" mass="18547">MADFKSLRGDSAFVISALLFAALLVASNASAEGRCPSGQYPIGDQGVGGCAPIPGAGATARDPGPASQWHKTWGAIASSDATADAGVATGRPSKENAEQFALADCGRRGASDCRVIYTYRNQCVAWLVPNSQGGASRAGLASAKDSAEARKFAQQSCVNTDGKACQVAYEDCTKPVYESF</sequence>
<dbReference type="OrthoDB" id="5998174at2"/>
<feature type="signal peptide" evidence="1">
    <location>
        <begin position="1"/>
        <end position="31"/>
    </location>
</feature>